<dbReference type="Pfam" id="PF13802">
    <property type="entry name" value="Gal_mutarotas_2"/>
    <property type="match status" value="1"/>
</dbReference>
<name>A0A4P8XVJ6_9FIRM</name>
<dbReference type="Pfam" id="PF01055">
    <property type="entry name" value="Glyco_hydro_31_2nd"/>
    <property type="match status" value="1"/>
</dbReference>
<dbReference type="Gene3D" id="2.60.40.4040">
    <property type="match status" value="1"/>
</dbReference>
<reference evidence="8 9" key="1">
    <citation type="submission" date="2019-04" db="EMBL/GenBank/DDBJ databases">
        <authorList>
            <person name="Embree M."/>
            <person name="Gaffney J.R."/>
        </authorList>
    </citation>
    <scope>NUCLEOTIDE SEQUENCE [LARGE SCALE GENOMIC DNA]</scope>
    <source>
        <strain evidence="8 9">JE7A12</strain>
    </source>
</reference>
<sequence>MNIKKYRFGEPFCTDSTVIDLPIEKESPDYISLKEDNLFISMSLKDSDAIYGLGEQMGGINKRGRKYRSFCSDDPCHTEEKEALYGAHNFFIISGETTVGYFIDFPGTVHYDMGFTVEDEITISLEGKDADFYVINGENELEVVKNFRELIGQSYMPPMWAFGYQQSRWSYANKEQVDAVVDGYEKADIPLDSVILDIDYMDHYKDFTIDDKAFPNFESYVAELKKKGIRLIPIIDAGVRCEDGFDVYEEGVKNNYFCKDRNGDDFKAAVWPGICCFPDYLKADTRKWFGDKFHTLTDKGIEGFWIDMNEPALFFSMEGFKKAVDFVKQYNGEDLDCWDFFEYRDQFSKLSNSIDDYKNMHHLDGKYSHYDVHNLYGYMMTRGVGECLPKDTLLFSRASCIGSHRYGGIWTGDNTSWWSHILLNLRMLPSLNMCGYIYTGADCGGFNGNASRELVIRWMQLSVFTPLFRNHSAIGTRNQEAYAFSNNKEFKDVIEVRYRLIPYLYDLAKKCAENNEMMFKPLAFEYKDALSKETDDQVLLGNEAMIAPVYQQNKSGRTVYLPEEMTFYKLSGNKVVHKEKLEKGVHFVNVALNEVPLFVRKGKKIPLCNTGKNVDNLDTTIVEYLEG</sequence>
<dbReference type="AlphaFoldDB" id="A0A4P8XVJ6"/>
<dbReference type="EMBL" id="CP039381">
    <property type="protein sequence ID" value="QCT05950.1"/>
    <property type="molecule type" value="Genomic_DNA"/>
</dbReference>
<gene>
    <name evidence="8" type="ORF">E5Z56_00580</name>
</gene>
<feature type="domain" description="Glycoside hydrolase family 31 N-terminal" evidence="6">
    <location>
        <begin position="36"/>
        <end position="112"/>
    </location>
</feature>
<organism evidence="8 9">
    <name type="scientific">Ruminococcus bovis</name>
    <dbReference type="NCBI Taxonomy" id="2564099"/>
    <lineage>
        <taxon>Bacteria</taxon>
        <taxon>Bacillati</taxon>
        <taxon>Bacillota</taxon>
        <taxon>Clostridia</taxon>
        <taxon>Eubacteriales</taxon>
        <taxon>Oscillospiraceae</taxon>
        <taxon>Ruminococcus</taxon>
    </lineage>
</organism>
<evidence type="ECO:0000256" key="1">
    <source>
        <dbReference type="ARBA" id="ARBA00007806"/>
    </source>
</evidence>
<protein>
    <submittedName>
        <fullName evidence="8">Alpha-glucosidase</fullName>
    </submittedName>
</protein>
<evidence type="ECO:0000256" key="4">
    <source>
        <dbReference type="RuleBase" id="RU361185"/>
    </source>
</evidence>
<proteinExistence type="inferred from homology"/>
<dbReference type="KEGG" id="ruj:E5Z56_00580"/>
<evidence type="ECO:0000313" key="9">
    <source>
        <dbReference type="Proteomes" id="UP000301475"/>
    </source>
</evidence>
<dbReference type="GO" id="GO:0004553">
    <property type="term" value="F:hydrolase activity, hydrolyzing O-glycosyl compounds"/>
    <property type="evidence" value="ECO:0007669"/>
    <property type="project" value="InterPro"/>
</dbReference>
<dbReference type="PROSITE" id="PS00129">
    <property type="entry name" value="GLYCOSYL_HYDROL_F31_1"/>
    <property type="match status" value="1"/>
</dbReference>
<dbReference type="Gene3D" id="2.60.40.1760">
    <property type="entry name" value="glycosyl hydrolase (family 31)"/>
    <property type="match status" value="1"/>
</dbReference>
<evidence type="ECO:0000259" key="6">
    <source>
        <dbReference type="Pfam" id="PF13802"/>
    </source>
</evidence>
<dbReference type="InterPro" id="IPR017853">
    <property type="entry name" value="GH"/>
</dbReference>
<dbReference type="InterPro" id="IPR025887">
    <property type="entry name" value="Glyco_hydro_31_N_dom"/>
</dbReference>
<dbReference type="Pfam" id="PF21365">
    <property type="entry name" value="Glyco_hydro_31_3rd"/>
    <property type="match status" value="1"/>
</dbReference>
<keyword evidence="3 4" id="KW-0326">Glycosidase</keyword>
<evidence type="ECO:0000256" key="3">
    <source>
        <dbReference type="ARBA" id="ARBA00023295"/>
    </source>
</evidence>
<dbReference type="InterPro" id="IPR030458">
    <property type="entry name" value="Glyco_hydro_31_AS"/>
</dbReference>
<dbReference type="GO" id="GO:0005975">
    <property type="term" value="P:carbohydrate metabolic process"/>
    <property type="evidence" value="ECO:0007669"/>
    <property type="project" value="InterPro"/>
</dbReference>
<comment type="similarity">
    <text evidence="1 4">Belongs to the glycosyl hydrolase 31 family.</text>
</comment>
<dbReference type="GO" id="GO:0030246">
    <property type="term" value="F:carbohydrate binding"/>
    <property type="evidence" value="ECO:0007669"/>
    <property type="project" value="InterPro"/>
</dbReference>
<feature type="domain" description="Glycoside hydrolase family 31 TIM barrel" evidence="5">
    <location>
        <begin position="155"/>
        <end position="507"/>
    </location>
</feature>
<evidence type="ECO:0000256" key="2">
    <source>
        <dbReference type="ARBA" id="ARBA00022801"/>
    </source>
</evidence>
<dbReference type="RefSeq" id="WP_138156051.1">
    <property type="nucleotide sequence ID" value="NZ_CP039381.1"/>
</dbReference>
<dbReference type="Gene3D" id="3.20.20.80">
    <property type="entry name" value="Glycosidases"/>
    <property type="match status" value="1"/>
</dbReference>
<dbReference type="PANTHER" id="PTHR22762">
    <property type="entry name" value="ALPHA-GLUCOSIDASE"/>
    <property type="match status" value="1"/>
</dbReference>
<evidence type="ECO:0000259" key="5">
    <source>
        <dbReference type="Pfam" id="PF01055"/>
    </source>
</evidence>
<accession>A0A4P8XVJ6</accession>
<dbReference type="CDD" id="cd06604">
    <property type="entry name" value="GH31_glucosidase_II_MalA"/>
    <property type="match status" value="1"/>
</dbReference>
<evidence type="ECO:0000313" key="8">
    <source>
        <dbReference type="EMBL" id="QCT05950.1"/>
    </source>
</evidence>
<dbReference type="InterPro" id="IPR048395">
    <property type="entry name" value="Glyco_hydro_31_C"/>
</dbReference>
<dbReference type="SUPFAM" id="SSF51445">
    <property type="entry name" value="(Trans)glycosidases"/>
    <property type="match status" value="1"/>
</dbReference>
<feature type="domain" description="Glycosyl hydrolase family 31 C-terminal" evidence="7">
    <location>
        <begin position="516"/>
        <end position="603"/>
    </location>
</feature>
<dbReference type="InterPro" id="IPR000322">
    <property type="entry name" value="Glyco_hydro_31_TIM"/>
</dbReference>
<dbReference type="OrthoDB" id="176168at2"/>
<dbReference type="PANTHER" id="PTHR22762:SF120">
    <property type="entry name" value="HETEROGLYCAN GLUCOSIDASE 1"/>
    <property type="match status" value="1"/>
</dbReference>
<dbReference type="SUPFAM" id="SSF51011">
    <property type="entry name" value="Glycosyl hydrolase domain"/>
    <property type="match status" value="1"/>
</dbReference>
<keyword evidence="2 4" id="KW-0378">Hydrolase</keyword>
<keyword evidence="9" id="KW-1185">Reference proteome</keyword>
<dbReference type="CDD" id="cd14752">
    <property type="entry name" value="GH31_N"/>
    <property type="match status" value="1"/>
</dbReference>
<dbReference type="Proteomes" id="UP000301475">
    <property type="component" value="Chromosome"/>
</dbReference>
<dbReference type="InterPro" id="IPR011013">
    <property type="entry name" value="Gal_mutarotase_sf_dom"/>
</dbReference>
<dbReference type="SUPFAM" id="SSF74650">
    <property type="entry name" value="Galactose mutarotase-like"/>
    <property type="match status" value="1"/>
</dbReference>
<evidence type="ECO:0000259" key="7">
    <source>
        <dbReference type="Pfam" id="PF21365"/>
    </source>
</evidence>